<gene>
    <name evidence="1" type="ORF">C447_14286</name>
</gene>
<sequence>MNAVSDALSPFGIRHLDMPLDAESVWRAVEDAYPPA</sequence>
<dbReference type="GO" id="GO:0016491">
    <property type="term" value="F:oxidoreductase activity"/>
    <property type="evidence" value="ECO:0007669"/>
    <property type="project" value="InterPro"/>
</dbReference>
<reference evidence="1 2" key="1">
    <citation type="journal article" date="2014" name="PLoS Genet.">
        <title>Phylogenetically driven sequencing of extremely halophilic archaea reveals strategies for static and dynamic osmo-response.</title>
        <authorList>
            <person name="Becker E.A."/>
            <person name="Seitzer P.M."/>
            <person name="Tritt A."/>
            <person name="Larsen D."/>
            <person name="Krusor M."/>
            <person name="Yao A.I."/>
            <person name="Wu D."/>
            <person name="Madern D."/>
            <person name="Eisen J.A."/>
            <person name="Darling A.E."/>
            <person name="Facciotti M.T."/>
        </authorList>
    </citation>
    <scope>NUCLEOTIDE SEQUENCE [LARGE SCALE GENOMIC DNA]</scope>
    <source>
        <strain evidence="1 2">100A6</strain>
    </source>
</reference>
<comment type="caution">
    <text evidence="1">The sequence shown here is derived from an EMBL/GenBank/DDBJ whole genome shotgun (WGS) entry which is preliminary data.</text>
</comment>
<evidence type="ECO:0000313" key="1">
    <source>
        <dbReference type="EMBL" id="EMA36435.1"/>
    </source>
</evidence>
<evidence type="ECO:0000313" key="2">
    <source>
        <dbReference type="Proteomes" id="UP000011566"/>
    </source>
</evidence>
<dbReference type="Proteomes" id="UP000011566">
    <property type="component" value="Unassembled WGS sequence"/>
</dbReference>
<dbReference type="SUPFAM" id="SSF56003">
    <property type="entry name" value="Molybdenum cofactor-binding domain"/>
    <property type="match status" value="1"/>
</dbReference>
<dbReference type="RefSeq" id="WP_007695074.1">
    <property type="nucleotide sequence ID" value="NZ_AJRK01000435.1"/>
</dbReference>
<dbReference type="PATRIC" id="fig|1132509.6.peg.3334"/>
<organism evidence="1 2">
    <name type="scientific">Halococcus hamelinensis 100A6</name>
    <dbReference type="NCBI Taxonomy" id="1132509"/>
    <lineage>
        <taxon>Archaea</taxon>
        <taxon>Methanobacteriati</taxon>
        <taxon>Methanobacteriota</taxon>
        <taxon>Stenosarchaea group</taxon>
        <taxon>Halobacteria</taxon>
        <taxon>Halobacteriales</taxon>
        <taxon>Halococcaceae</taxon>
        <taxon>Halococcus</taxon>
    </lineage>
</organism>
<accession>M0LWG4</accession>
<dbReference type="AlphaFoldDB" id="M0LWG4"/>
<protein>
    <submittedName>
        <fullName evidence="1">Carbon-monoxide dehydrogenase large subunit</fullName>
    </submittedName>
</protein>
<dbReference type="Gene3D" id="3.30.365.10">
    <property type="entry name" value="Aldehyde oxidase/xanthine dehydrogenase, molybdopterin binding domain"/>
    <property type="match status" value="1"/>
</dbReference>
<proteinExistence type="predicted"/>
<dbReference type="InterPro" id="IPR037165">
    <property type="entry name" value="AldOxase/xan_DH_Mopterin-bd_sf"/>
</dbReference>
<name>M0LWG4_9EURY</name>
<dbReference type="EMBL" id="AOMB01000041">
    <property type="protein sequence ID" value="EMA36435.1"/>
    <property type="molecule type" value="Genomic_DNA"/>
</dbReference>
<keyword evidence="2" id="KW-1185">Reference proteome</keyword>